<dbReference type="EMBL" id="JAIUJR010000012">
    <property type="protein sequence ID" value="MCA0133807.1"/>
    <property type="molecule type" value="Genomic_DNA"/>
</dbReference>
<reference evidence="4" key="1">
    <citation type="submission" date="2023-07" db="EMBL/GenBank/DDBJ databases">
        <authorList>
            <person name="Yue Y."/>
        </authorList>
    </citation>
    <scope>NUCLEOTIDE SEQUENCE [LARGE SCALE GENOMIC DNA]</scope>
    <source>
        <strain evidence="4">D23</strain>
    </source>
</reference>
<keyword evidence="2" id="KW-0472">Membrane</keyword>
<keyword evidence="2" id="KW-1133">Transmembrane helix</keyword>
<keyword evidence="2" id="KW-0812">Transmembrane</keyword>
<protein>
    <submittedName>
        <fullName evidence="3">Uncharacterized protein</fullName>
    </submittedName>
</protein>
<organism evidence="3 4">
    <name type="scientific">Winogradskyella alexanderae</name>
    <dbReference type="NCBI Taxonomy" id="2877123"/>
    <lineage>
        <taxon>Bacteria</taxon>
        <taxon>Pseudomonadati</taxon>
        <taxon>Bacteroidota</taxon>
        <taxon>Flavobacteriia</taxon>
        <taxon>Flavobacteriales</taxon>
        <taxon>Flavobacteriaceae</taxon>
        <taxon>Winogradskyella</taxon>
    </lineage>
</organism>
<comment type="caution">
    <text evidence="3">The sequence shown here is derived from an EMBL/GenBank/DDBJ whole genome shotgun (WGS) entry which is preliminary data.</text>
</comment>
<dbReference type="Pfam" id="PF19578">
    <property type="entry name" value="DUF6090"/>
    <property type="match status" value="1"/>
</dbReference>
<evidence type="ECO:0000313" key="3">
    <source>
        <dbReference type="EMBL" id="MCA0133807.1"/>
    </source>
</evidence>
<accession>A0ABS7XY74</accession>
<name>A0ABS7XY74_9FLAO</name>
<keyword evidence="1" id="KW-0175">Coiled coil</keyword>
<dbReference type="Proteomes" id="UP001198901">
    <property type="component" value="Unassembled WGS sequence"/>
</dbReference>
<dbReference type="RefSeq" id="WP_224531658.1">
    <property type="nucleotide sequence ID" value="NZ_JAIUJR010000012.1"/>
</dbReference>
<gene>
    <name evidence="3" type="ORF">LBU54_14510</name>
</gene>
<feature type="coiled-coil region" evidence="1">
    <location>
        <begin position="225"/>
        <end position="252"/>
    </location>
</feature>
<dbReference type="InterPro" id="IPR045749">
    <property type="entry name" value="DUF6090"/>
</dbReference>
<keyword evidence="4" id="KW-1185">Reference proteome</keyword>
<sequence>MIKFFRQIRKSLLEQNKMGKYFKYAIGEILLVVIGILIALQINNWNTDKNKNIEATLFLNRILSEIDANKLEIDKQIDIEQNQKESARQILHLIGKDYHERSSRKLDSLVYIILFGNYLDLATSTMEEGFNSGQVALVGSEQIRNALYKIKAEISDVEQSILKGNIDMRNNLFPYLYDYFNWRKMDYTYSANGEEIGASYFNSNNKALLTSMKFESLMDNRFWACNQQLDKLNNLKDKLLNLENLILNFLETEGDD</sequence>
<evidence type="ECO:0000256" key="2">
    <source>
        <dbReference type="SAM" id="Phobius"/>
    </source>
</evidence>
<feature type="transmembrane region" description="Helical" evidence="2">
    <location>
        <begin position="21"/>
        <end position="42"/>
    </location>
</feature>
<proteinExistence type="predicted"/>
<evidence type="ECO:0000313" key="4">
    <source>
        <dbReference type="Proteomes" id="UP001198901"/>
    </source>
</evidence>
<evidence type="ECO:0000256" key="1">
    <source>
        <dbReference type="SAM" id="Coils"/>
    </source>
</evidence>